<reference evidence="14 15" key="1">
    <citation type="submission" date="2006-10" db="EMBL/GenBank/DDBJ databases">
        <title>Complete sequence of chromosome of Pelobacter propionicus DSM 2379.</title>
        <authorList>
            <consortium name="US DOE Joint Genome Institute"/>
            <person name="Copeland A."/>
            <person name="Lucas S."/>
            <person name="Lapidus A."/>
            <person name="Barry K."/>
            <person name="Detter J.C."/>
            <person name="Glavina del Rio T."/>
            <person name="Hammon N."/>
            <person name="Israni S."/>
            <person name="Dalin E."/>
            <person name="Tice H."/>
            <person name="Pitluck S."/>
            <person name="Saunders E."/>
            <person name="Brettin T."/>
            <person name="Bruce D."/>
            <person name="Han C."/>
            <person name="Tapia R."/>
            <person name="Schmutz J."/>
            <person name="Larimer F."/>
            <person name="Land M."/>
            <person name="Hauser L."/>
            <person name="Kyrpides N."/>
            <person name="Kim E."/>
            <person name="Lovley D."/>
            <person name="Richardson P."/>
        </authorList>
    </citation>
    <scope>NUCLEOTIDE SEQUENCE [LARGE SCALE GENOMIC DNA]</scope>
    <source>
        <strain evidence="15">DSM 2379 / NBRC 103807 / OttBd1</strain>
    </source>
</reference>
<evidence type="ECO:0000256" key="5">
    <source>
        <dbReference type="ARBA" id="ARBA00022475"/>
    </source>
</evidence>
<feature type="domain" description="Type II secretion system protein GspF" evidence="13">
    <location>
        <begin position="288"/>
        <end position="403"/>
    </location>
</feature>
<dbReference type="InterPro" id="IPR042094">
    <property type="entry name" value="T2SS_GspF_sf"/>
</dbReference>
<evidence type="ECO:0000256" key="6">
    <source>
        <dbReference type="ARBA" id="ARBA00022519"/>
    </source>
</evidence>
<evidence type="ECO:0000313" key="14">
    <source>
        <dbReference type="EMBL" id="ABK98446.1"/>
    </source>
</evidence>
<dbReference type="STRING" id="338966.Ppro_0816"/>
<keyword evidence="4 11" id="KW-0813">Transport</keyword>
<evidence type="ECO:0000256" key="11">
    <source>
        <dbReference type="RuleBase" id="RU003923"/>
    </source>
</evidence>
<comment type="function">
    <text evidence="1">Component of the type II secretion system inner membrane complex required for the energy-dependent secretion of extracellular factors such as proteases and toxins from the periplasm.</text>
</comment>
<evidence type="ECO:0000256" key="10">
    <source>
        <dbReference type="ARBA" id="ARBA00030750"/>
    </source>
</evidence>
<dbReference type="PROSITE" id="PS00874">
    <property type="entry name" value="T2SP_F"/>
    <property type="match status" value="1"/>
</dbReference>
<evidence type="ECO:0000256" key="12">
    <source>
        <dbReference type="SAM" id="Phobius"/>
    </source>
</evidence>
<name>A1AM76_PELPD</name>
<keyword evidence="9 12" id="KW-0472">Membrane</keyword>
<dbReference type="Gene3D" id="1.20.81.30">
    <property type="entry name" value="Type II secretion system (T2SS), domain F"/>
    <property type="match status" value="2"/>
</dbReference>
<evidence type="ECO:0000313" key="15">
    <source>
        <dbReference type="Proteomes" id="UP000006732"/>
    </source>
</evidence>
<evidence type="ECO:0000256" key="1">
    <source>
        <dbReference type="ARBA" id="ARBA00002684"/>
    </source>
</evidence>
<proteinExistence type="inferred from homology"/>
<sequence length="414" mass="45013">MSLYSFIGLDGQGRELRETIEAETEKDVARLLRNRSIFVLKVWEGGGAKPGNGFREWLARLKPLLRPGQYAPVGAGDLVIFFRQTAMMLRAGYTLVTALDASSEMTAKLRLRRTIKKMCDEIRKGGSFSGTLAGEKKIFTPMVSNLIASGEKSGNLDDILDRLADSIERSKDIKRQLVAAMFYPLFVLLVSIGVVIFLVLGVIPRFATFLNARNAALPASTQVLMNISAWAQDYGRILAIALGAVFFSLFVAYTTRKGKQFLDRVLLTLPLVGKAILFASMAQAGWCLAMLLRSGVTALESIRIAASVMGNSAVSDCFSAAADGLLQGQSLSKTLDQPHIPLMMRHMAAVGESSGQLDTVMHGAGEYYQKELTARVKLISVAIEPMLILMVGVVVGFVYFAFFQAVMSVSKGGM</sequence>
<dbReference type="eggNOG" id="COG1459">
    <property type="taxonomic scope" value="Bacteria"/>
</dbReference>
<dbReference type="RefSeq" id="WP_011734758.1">
    <property type="nucleotide sequence ID" value="NC_008609.1"/>
</dbReference>
<comment type="subcellular location">
    <subcellularLocation>
        <location evidence="2">Cell inner membrane</location>
        <topology evidence="2">Multi-pass membrane protein</topology>
    </subcellularLocation>
    <subcellularLocation>
        <location evidence="11">Cell membrane</location>
        <topology evidence="11">Multi-pass membrane protein</topology>
    </subcellularLocation>
</comment>
<dbReference type="EMBL" id="CP000482">
    <property type="protein sequence ID" value="ABK98446.1"/>
    <property type="molecule type" value="Genomic_DNA"/>
</dbReference>
<dbReference type="InterPro" id="IPR003004">
    <property type="entry name" value="GspF/PilC"/>
</dbReference>
<keyword evidence="6" id="KW-0997">Cell inner membrane</keyword>
<dbReference type="PANTHER" id="PTHR30012:SF0">
    <property type="entry name" value="TYPE II SECRETION SYSTEM PROTEIN F-RELATED"/>
    <property type="match status" value="1"/>
</dbReference>
<evidence type="ECO:0000256" key="2">
    <source>
        <dbReference type="ARBA" id="ARBA00004429"/>
    </source>
</evidence>
<keyword evidence="15" id="KW-1185">Reference proteome</keyword>
<dbReference type="AlphaFoldDB" id="A1AM76"/>
<dbReference type="OrthoDB" id="9805682at2"/>
<dbReference type="Proteomes" id="UP000006732">
    <property type="component" value="Chromosome"/>
</dbReference>
<feature type="transmembrane region" description="Helical" evidence="12">
    <location>
        <begin position="265"/>
        <end position="292"/>
    </location>
</feature>
<feature type="transmembrane region" description="Helical" evidence="12">
    <location>
        <begin position="177"/>
        <end position="203"/>
    </location>
</feature>
<protein>
    <recommendedName>
        <fullName evidence="10">General secretion pathway protein F</fullName>
    </recommendedName>
</protein>
<evidence type="ECO:0000256" key="9">
    <source>
        <dbReference type="ARBA" id="ARBA00023136"/>
    </source>
</evidence>
<dbReference type="HOGENOM" id="CLU_035032_0_1_7"/>
<evidence type="ECO:0000256" key="3">
    <source>
        <dbReference type="ARBA" id="ARBA00005745"/>
    </source>
</evidence>
<feature type="transmembrane region" description="Helical" evidence="12">
    <location>
        <begin position="234"/>
        <end position="253"/>
    </location>
</feature>
<dbReference type="FunFam" id="1.20.81.30:FF:000001">
    <property type="entry name" value="Type II secretion system protein F"/>
    <property type="match status" value="1"/>
</dbReference>
<dbReference type="PANTHER" id="PTHR30012">
    <property type="entry name" value="GENERAL SECRETION PATHWAY PROTEIN"/>
    <property type="match status" value="1"/>
</dbReference>
<keyword evidence="8 12" id="KW-1133">Transmembrane helix</keyword>
<dbReference type="PRINTS" id="PR00812">
    <property type="entry name" value="BCTERIALGSPF"/>
</dbReference>
<accession>A1AM76</accession>
<evidence type="ECO:0000259" key="13">
    <source>
        <dbReference type="Pfam" id="PF00482"/>
    </source>
</evidence>
<keyword evidence="5" id="KW-1003">Cell membrane</keyword>
<comment type="similarity">
    <text evidence="3 11">Belongs to the GSP F family.</text>
</comment>
<dbReference type="GO" id="GO:0005886">
    <property type="term" value="C:plasma membrane"/>
    <property type="evidence" value="ECO:0007669"/>
    <property type="project" value="UniProtKB-SubCell"/>
</dbReference>
<feature type="domain" description="Type II secretion system protein GspF" evidence="13">
    <location>
        <begin position="81"/>
        <end position="204"/>
    </location>
</feature>
<feature type="transmembrane region" description="Helical" evidence="12">
    <location>
        <begin position="386"/>
        <end position="409"/>
    </location>
</feature>
<keyword evidence="7 11" id="KW-0812">Transmembrane</keyword>
<gene>
    <name evidence="14" type="ordered locus">Ppro_0816</name>
</gene>
<evidence type="ECO:0000256" key="7">
    <source>
        <dbReference type="ARBA" id="ARBA00022692"/>
    </source>
</evidence>
<dbReference type="GO" id="GO:0009306">
    <property type="term" value="P:protein secretion"/>
    <property type="evidence" value="ECO:0007669"/>
    <property type="project" value="InterPro"/>
</dbReference>
<dbReference type="InterPro" id="IPR018076">
    <property type="entry name" value="T2SS_GspF_dom"/>
</dbReference>
<evidence type="ECO:0000256" key="4">
    <source>
        <dbReference type="ARBA" id="ARBA00022448"/>
    </source>
</evidence>
<dbReference type="KEGG" id="ppd:Ppro_0816"/>
<organism evidence="14 15">
    <name type="scientific">Pelobacter propionicus (strain DSM 2379 / NBRC 103807 / OttBd1)</name>
    <dbReference type="NCBI Taxonomy" id="338966"/>
    <lineage>
        <taxon>Bacteria</taxon>
        <taxon>Pseudomonadati</taxon>
        <taxon>Thermodesulfobacteriota</taxon>
        <taxon>Desulfuromonadia</taxon>
        <taxon>Desulfuromonadales</taxon>
        <taxon>Desulfuromonadaceae</taxon>
        <taxon>Pelobacter</taxon>
    </lineage>
</organism>
<dbReference type="Pfam" id="PF00482">
    <property type="entry name" value="T2SSF"/>
    <property type="match status" value="2"/>
</dbReference>
<dbReference type="InterPro" id="IPR001992">
    <property type="entry name" value="T2SS_GspF/T4SS_PilC_CS"/>
</dbReference>
<evidence type="ECO:0000256" key="8">
    <source>
        <dbReference type="ARBA" id="ARBA00022989"/>
    </source>
</evidence>